<feature type="region of interest" description="Disordered" evidence="1">
    <location>
        <begin position="62"/>
        <end position="83"/>
    </location>
</feature>
<feature type="compositionally biased region" description="Low complexity" evidence="1">
    <location>
        <begin position="302"/>
        <end position="315"/>
    </location>
</feature>
<sequence>MVPKALLAVLTLTSVASSLPVAPVEHSPFVPDRRGLTIPFKWIAPSLIGGIVLDRWEGEGAQGIIGSSDPPRPSNPTPYSQPMVAPVPSRPYRFYDRPGLLPRRDEADQAAVNERSSSVTSSPPAHELQTRASPWVWVGPSLLAGSLVDRLLFGHHRTARPAQPVVVPQPVYPYSPYPQPMGSPYLAGRPARPMPPNEIYPRGFDPEMVSKVIQLGPEAAMRSKSILAPLAITGSSLGMEGMLESSNDYSAYNTRAERPSDVSVRTVANEVSLSRRAIPWKWLLGGAALGGLIDHIFFGGSSSSSAPTPDSTSSPNVTVPPDTGKGGAVPDGSATNPGVEQPHHPHHHTTPATDPNNPTEPASTA</sequence>
<feature type="signal peptide" evidence="2">
    <location>
        <begin position="1"/>
        <end position="18"/>
    </location>
</feature>
<feature type="chain" id="PRO_5042974545" description="Transmembrane protein" evidence="2">
    <location>
        <begin position="19"/>
        <end position="365"/>
    </location>
</feature>
<evidence type="ECO:0000313" key="3">
    <source>
        <dbReference type="EMBL" id="KAK0544698.1"/>
    </source>
</evidence>
<evidence type="ECO:0000313" key="4">
    <source>
        <dbReference type="Proteomes" id="UP001176517"/>
    </source>
</evidence>
<proteinExistence type="predicted"/>
<name>A0AAN6JPR4_9BASI</name>
<feature type="region of interest" description="Disordered" evidence="1">
    <location>
        <begin position="106"/>
        <end position="126"/>
    </location>
</feature>
<dbReference type="EMBL" id="JAPDMZ010000268">
    <property type="protein sequence ID" value="KAK0544698.1"/>
    <property type="molecule type" value="Genomic_DNA"/>
</dbReference>
<evidence type="ECO:0000256" key="1">
    <source>
        <dbReference type="SAM" id="MobiDB-lite"/>
    </source>
</evidence>
<reference evidence="3" key="1">
    <citation type="journal article" date="2023" name="PhytoFront">
        <title>Draft Genome Resources of Seven Strains of Tilletia horrida, Causal Agent of Kernel Smut of Rice.</title>
        <authorList>
            <person name="Khanal S."/>
            <person name="Antony Babu S."/>
            <person name="Zhou X.G."/>
        </authorList>
    </citation>
    <scope>NUCLEOTIDE SEQUENCE</scope>
    <source>
        <strain evidence="3">TX6</strain>
    </source>
</reference>
<feature type="compositionally biased region" description="Polar residues" evidence="1">
    <location>
        <begin position="114"/>
        <end position="123"/>
    </location>
</feature>
<comment type="caution">
    <text evidence="3">The sequence shown here is derived from an EMBL/GenBank/DDBJ whole genome shotgun (WGS) entry which is preliminary data.</text>
</comment>
<dbReference type="AlphaFoldDB" id="A0AAN6JPR4"/>
<feature type="region of interest" description="Disordered" evidence="1">
    <location>
        <begin position="302"/>
        <end position="365"/>
    </location>
</feature>
<gene>
    <name evidence="3" type="ORF">OC846_005971</name>
</gene>
<accession>A0AAN6JPR4</accession>
<keyword evidence="2" id="KW-0732">Signal</keyword>
<organism evidence="3 4">
    <name type="scientific">Tilletia horrida</name>
    <dbReference type="NCBI Taxonomy" id="155126"/>
    <lineage>
        <taxon>Eukaryota</taxon>
        <taxon>Fungi</taxon>
        <taxon>Dikarya</taxon>
        <taxon>Basidiomycota</taxon>
        <taxon>Ustilaginomycotina</taxon>
        <taxon>Exobasidiomycetes</taxon>
        <taxon>Tilletiales</taxon>
        <taxon>Tilletiaceae</taxon>
        <taxon>Tilletia</taxon>
    </lineage>
</organism>
<protein>
    <recommendedName>
        <fullName evidence="5">Transmembrane protein</fullName>
    </recommendedName>
</protein>
<keyword evidence="4" id="KW-1185">Reference proteome</keyword>
<dbReference type="Proteomes" id="UP001176517">
    <property type="component" value="Unassembled WGS sequence"/>
</dbReference>
<evidence type="ECO:0000256" key="2">
    <source>
        <dbReference type="SAM" id="SignalP"/>
    </source>
</evidence>
<evidence type="ECO:0008006" key="5">
    <source>
        <dbReference type="Google" id="ProtNLM"/>
    </source>
</evidence>
<feature type="compositionally biased region" description="Low complexity" evidence="1">
    <location>
        <begin position="350"/>
        <end position="359"/>
    </location>
</feature>